<dbReference type="NCBIfam" id="TIGR03544">
    <property type="entry name" value="DivI1A_domain"/>
    <property type="match status" value="1"/>
</dbReference>
<dbReference type="InterPro" id="IPR019933">
    <property type="entry name" value="DivIVA_domain"/>
</dbReference>
<dbReference type="Proteomes" id="UP000033740">
    <property type="component" value="Unassembled WGS sequence"/>
</dbReference>
<dbReference type="EMBL" id="JYIX01000031">
    <property type="protein sequence ID" value="KJL33901.1"/>
    <property type="molecule type" value="Genomic_DNA"/>
</dbReference>
<evidence type="ECO:0000256" key="1">
    <source>
        <dbReference type="SAM" id="Phobius"/>
    </source>
</evidence>
<feature type="transmembrane region" description="Helical" evidence="1">
    <location>
        <begin position="105"/>
        <end position="127"/>
    </location>
</feature>
<dbReference type="PATRIC" id="fig|582680.6.peg.1375"/>
<keyword evidence="1" id="KW-0812">Transmembrane</keyword>
<accession>A0A0F0LQV2</accession>
<dbReference type="RefSeq" id="WP_045271443.1">
    <property type="nucleotide sequence ID" value="NZ_JYIX01000031.1"/>
</dbReference>
<name>A0A0F0LQV2_9MICO</name>
<keyword evidence="3" id="KW-1185">Reference proteome</keyword>
<keyword evidence="1" id="KW-0472">Membrane</keyword>
<organism evidence="2 3">
    <name type="scientific">Microbacterium azadirachtae</name>
    <dbReference type="NCBI Taxonomy" id="582680"/>
    <lineage>
        <taxon>Bacteria</taxon>
        <taxon>Bacillati</taxon>
        <taxon>Actinomycetota</taxon>
        <taxon>Actinomycetes</taxon>
        <taxon>Micrococcales</taxon>
        <taxon>Microbacteriaceae</taxon>
        <taxon>Microbacterium</taxon>
    </lineage>
</organism>
<evidence type="ECO:0000313" key="2">
    <source>
        <dbReference type="EMBL" id="KJL33901.1"/>
    </source>
</evidence>
<sequence length="133" mass="13976">MDSAGLSAARLARRRAGARYAIDEVDDFLDECVATLRSWEEGRQGPLSAESVVLAQFTDVPLSGEGYDADAVDELLDAVADRLRAYAGPSAAASSAPLPGDRPRWLVLGIRGIGVLAVVATAVMIAMRMLGDS</sequence>
<dbReference type="AlphaFoldDB" id="A0A0F0LQV2"/>
<evidence type="ECO:0000313" key="3">
    <source>
        <dbReference type="Proteomes" id="UP000033740"/>
    </source>
</evidence>
<comment type="caution">
    <text evidence="2">The sequence shown here is derived from an EMBL/GenBank/DDBJ whole genome shotgun (WGS) entry which is preliminary data.</text>
</comment>
<protein>
    <recommendedName>
        <fullName evidence="4">DivIVA domain-containing protein</fullName>
    </recommendedName>
</protein>
<keyword evidence="1" id="KW-1133">Transmembrane helix</keyword>
<reference evidence="2 3" key="1">
    <citation type="submission" date="2015-02" db="EMBL/GenBank/DDBJ databases">
        <title>Draft genome sequences of ten Microbacterium spp. with emphasis on heavy metal contaminated environments.</title>
        <authorList>
            <person name="Corretto E."/>
        </authorList>
    </citation>
    <scope>NUCLEOTIDE SEQUENCE [LARGE SCALE GENOMIC DNA]</scope>
    <source>
        <strain evidence="2 3">ARN176</strain>
    </source>
</reference>
<gene>
    <name evidence="2" type="ORF">RS86_01337</name>
</gene>
<dbReference type="STRING" id="582680.RS86_01337"/>
<evidence type="ECO:0008006" key="4">
    <source>
        <dbReference type="Google" id="ProtNLM"/>
    </source>
</evidence>
<proteinExistence type="predicted"/>